<evidence type="ECO:0000256" key="1">
    <source>
        <dbReference type="SAM" id="SignalP"/>
    </source>
</evidence>
<organism evidence="2 3">
    <name type="scientific">Janthinobacterium agaricidamnosum NBRC 102515 = DSM 9628</name>
    <dbReference type="NCBI Taxonomy" id="1349767"/>
    <lineage>
        <taxon>Bacteria</taxon>
        <taxon>Pseudomonadati</taxon>
        <taxon>Pseudomonadota</taxon>
        <taxon>Betaproteobacteria</taxon>
        <taxon>Burkholderiales</taxon>
        <taxon>Oxalobacteraceae</taxon>
        <taxon>Janthinobacterium</taxon>
    </lineage>
</organism>
<feature type="signal peptide" evidence="1">
    <location>
        <begin position="1"/>
        <end position="34"/>
    </location>
</feature>
<proteinExistence type="predicted"/>
<name>W0V1D3_9BURK</name>
<dbReference type="EMBL" id="HG322949">
    <property type="protein sequence ID" value="CDG82634.1"/>
    <property type="molecule type" value="Genomic_DNA"/>
</dbReference>
<evidence type="ECO:0000313" key="3">
    <source>
        <dbReference type="Proteomes" id="UP000027604"/>
    </source>
</evidence>
<dbReference type="AlphaFoldDB" id="W0V1D3"/>
<accession>W0V1D3</accession>
<reference evidence="2 3" key="1">
    <citation type="journal article" date="2015" name="Genome Announc.">
        <title>Genome Sequence of Mushroom Soft-Rot Pathogen Janthinobacterium agaricidamnosum.</title>
        <authorList>
            <person name="Graupner K."/>
            <person name="Lackner G."/>
            <person name="Hertweck C."/>
        </authorList>
    </citation>
    <scope>NUCLEOTIDE SEQUENCE [LARGE SCALE GENOMIC DNA]</scope>
    <source>
        <strain evidence="3">NBRC 102515 / DSM 9628</strain>
    </source>
</reference>
<dbReference type="KEGG" id="jag:GJA_1998"/>
<protein>
    <recommendedName>
        <fullName evidence="4">YXWGXW repeat family protein</fullName>
    </recommendedName>
</protein>
<dbReference type="HOGENOM" id="CLU_1383152_0_0_4"/>
<keyword evidence="3" id="KW-1185">Reference proteome</keyword>
<evidence type="ECO:0000313" key="2">
    <source>
        <dbReference type="EMBL" id="CDG82634.1"/>
    </source>
</evidence>
<dbReference type="STRING" id="1349767.GJA_1998"/>
<gene>
    <name evidence="2" type="ORF">GJA_1998</name>
</gene>
<feature type="chain" id="PRO_5004798018" description="YXWGXW repeat family protein" evidence="1">
    <location>
        <begin position="35"/>
        <end position="208"/>
    </location>
</feature>
<dbReference type="RefSeq" id="WP_081905309.1">
    <property type="nucleotide sequence ID" value="NZ_BCTH01000001.1"/>
</dbReference>
<dbReference type="PATRIC" id="fig|1349767.4.peg.3765"/>
<dbReference type="Pfam" id="PF12779">
    <property type="entry name" value="WXXGXW"/>
    <property type="match status" value="2"/>
</dbReference>
<dbReference type="InterPro" id="IPR024447">
    <property type="entry name" value="YXWGXW_rpt"/>
</dbReference>
<keyword evidence="1" id="KW-0732">Signal</keyword>
<dbReference type="eggNOG" id="COG3170">
    <property type="taxonomic scope" value="Bacteria"/>
</dbReference>
<sequence length="208" mass="24432">MQQLNKPVKRTLYAAAAAMIAISAAAFLPSQAMAQVDVNIVVNNAPPPPRYESVPQPRRGYVWAPGYWNWDGQRHVWNSGQWLRERSGNQYRRSEWVRADHGWRLVRGGWAPAVIETVGYDDIVIAPPPPRFEPTPELRPGYFWAPGHWEWRGRRYDWNPGVWIVERPGYFYSPPVWSQRGGRWYMEQGRWAPRGQDREHGHHDWPRR</sequence>
<dbReference type="Proteomes" id="UP000027604">
    <property type="component" value="Chromosome I"/>
</dbReference>
<evidence type="ECO:0008006" key="4">
    <source>
        <dbReference type="Google" id="ProtNLM"/>
    </source>
</evidence>